<dbReference type="InterPro" id="IPR006620">
    <property type="entry name" value="Pro_4_hyd_alph"/>
</dbReference>
<evidence type="ECO:0000313" key="6">
    <source>
        <dbReference type="Proteomes" id="UP000014629"/>
    </source>
</evidence>
<gene>
    <name evidence="5" type="ORF">STRAU_0246</name>
</gene>
<proteinExistence type="predicted"/>
<dbReference type="SMART" id="SM00702">
    <property type="entry name" value="P4Hc"/>
    <property type="match status" value="1"/>
</dbReference>
<dbReference type="Gene3D" id="2.60.120.620">
    <property type="entry name" value="q2cbj1_9rhob like domain"/>
    <property type="match status" value="1"/>
</dbReference>
<comment type="caution">
    <text evidence="5">The sequence shown here is derived from an EMBL/GenBank/DDBJ whole genome shotgun (WGS) entry which is preliminary data.</text>
</comment>
<dbReference type="OrthoDB" id="9783171at2"/>
<evidence type="ECO:0000259" key="4">
    <source>
        <dbReference type="SMART" id="SM00702"/>
    </source>
</evidence>
<organism evidence="5 6">
    <name type="scientific">Streptomyces aurantiacus JA 4570</name>
    <dbReference type="NCBI Taxonomy" id="1286094"/>
    <lineage>
        <taxon>Bacteria</taxon>
        <taxon>Bacillati</taxon>
        <taxon>Actinomycetota</taxon>
        <taxon>Actinomycetes</taxon>
        <taxon>Kitasatosporales</taxon>
        <taxon>Streptomycetaceae</taxon>
        <taxon>Streptomyces</taxon>
        <taxon>Streptomyces aurantiacus group</taxon>
    </lineage>
</organism>
<dbReference type="AlphaFoldDB" id="S3ZU39"/>
<dbReference type="Pfam" id="PF13640">
    <property type="entry name" value="2OG-FeII_Oxy_3"/>
    <property type="match status" value="1"/>
</dbReference>
<keyword evidence="3" id="KW-0560">Oxidoreductase</keyword>
<keyword evidence="2" id="KW-0223">Dioxygenase</keyword>
<protein>
    <recommendedName>
        <fullName evidence="4">Prolyl 4-hydroxylase alpha subunit domain-containing protein</fullName>
    </recommendedName>
</protein>
<reference evidence="5 6" key="1">
    <citation type="submission" date="2013-02" db="EMBL/GenBank/DDBJ databases">
        <title>Draft Genome Sequence of Streptomyces aurantiacus, Which Produces Setomimycin.</title>
        <authorList>
            <person name="Gruening B.A."/>
            <person name="Praeg A."/>
            <person name="Erxleben A."/>
            <person name="Guenther S."/>
            <person name="Mueller M."/>
        </authorList>
    </citation>
    <scope>NUCLEOTIDE SEQUENCE [LARGE SCALE GENOMIC DNA]</scope>
    <source>
        <strain evidence="5 6">JA 4570</strain>
    </source>
</reference>
<feature type="domain" description="Prolyl 4-hydroxylase alpha subunit" evidence="4">
    <location>
        <begin position="15"/>
        <end position="206"/>
    </location>
</feature>
<dbReference type="RefSeq" id="WP_016638380.1">
    <property type="nucleotide sequence ID" value="NZ_AOPZ01000008.1"/>
</dbReference>
<accession>S3ZU39</accession>
<dbReference type="GO" id="GO:0051213">
    <property type="term" value="F:dioxygenase activity"/>
    <property type="evidence" value="ECO:0007669"/>
    <property type="project" value="UniProtKB-KW"/>
</dbReference>
<dbReference type="GO" id="GO:0016705">
    <property type="term" value="F:oxidoreductase activity, acting on paired donors, with incorporation or reduction of molecular oxygen"/>
    <property type="evidence" value="ECO:0007669"/>
    <property type="project" value="InterPro"/>
</dbReference>
<evidence type="ECO:0000256" key="1">
    <source>
        <dbReference type="ARBA" id="ARBA00001961"/>
    </source>
</evidence>
<comment type="cofactor">
    <cofactor evidence="1">
        <name>L-ascorbate</name>
        <dbReference type="ChEBI" id="CHEBI:38290"/>
    </cofactor>
</comment>
<dbReference type="EMBL" id="AOPZ01000008">
    <property type="protein sequence ID" value="EPH46693.1"/>
    <property type="molecule type" value="Genomic_DNA"/>
</dbReference>
<evidence type="ECO:0000313" key="5">
    <source>
        <dbReference type="EMBL" id="EPH46693.1"/>
    </source>
</evidence>
<evidence type="ECO:0000256" key="3">
    <source>
        <dbReference type="ARBA" id="ARBA00023002"/>
    </source>
</evidence>
<dbReference type="GO" id="GO:0005506">
    <property type="term" value="F:iron ion binding"/>
    <property type="evidence" value="ECO:0007669"/>
    <property type="project" value="InterPro"/>
</dbReference>
<evidence type="ECO:0000256" key="2">
    <source>
        <dbReference type="ARBA" id="ARBA00022964"/>
    </source>
</evidence>
<dbReference type="PATRIC" id="fig|1286094.4.peg.243"/>
<dbReference type="InterPro" id="IPR044862">
    <property type="entry name" value="Pro_4_hyd_alph_FE2OG_OXY"/>
</dbReference>
<dbReference type="Proteomes" id="UP000014629">
    <property type="component" value="Unassembled WGS sequence"/>
</dbReference>
<name>S3ZU39_9ACTN</name>
<keyword evidence="6" id="KW-1185">Reference proteome</keyword>
<dbReference type="GO" id="GO:0031418">
    <property type="term" value="F:L-ascorbic acid binding"/>
    <property type="evidence" value="ECO:0007669"/>
    <property type="project" value="InterPro"/>
</dbReference>
<sequence>MLNTRAKFEHITAPFSIYLAQGALAPERVKSLYETAPTAGYKRIEILDPEHEKQYAMNLLSLQKNDEKIPEVTKLLSPEWAELLEELRGAEFIDWLEHGTGLELRPLATEIGIYTHQDGDFISVHKDKDDKALTAILYLNPDWPVDGGGEYEVRRSSDPAQEPHHRISPRGGQFLAFPPTDRSWHSVAPVRTGGAVTRLTVQLEFWLENGGRRPGE</sequence>